<evidence type="ECO:0000313" key="2">
    <source>
        <dbReference type="Proteomes" id="UP001144471"/>
    </source>
</evidence>
<dbReference type="AlphaFoldDB" id="A0A9W6GJT6"/>
<sequence length="130" mass="15389">MDSYNILRNELIKLWDLERADRFMGEAKEKIDEDQLEALSKMIGYVEEQYEDLTEEILSELMLGMDTFEGPLEFLEYFFKMSQEEEIAADVVARMKEDPEEMEAMLESMEDSGLIEYIVSMDAFYVWYKG</sequence>
<proteinExistence type="predicted"/>
<evidence type="ECO:0000313" key="1">
    <source>
        <dbReference type="EMBL" id="GLI55199.1"/>
    </source>
</evidence>
<reference evidence="1" key="1">
    <citation type="submission" date="2022-12" db="EMBL/GenBank/DDBJ databases">
        <title>Reference genome sequencing for broad-spectrum identification of bacterial and archaeal isolates by mass spectrometry.</title>
        <authorList>
            <person name="Sekiguchi Y."/>
            <person name="Tourlousse D.M."/>
        </authorList>
    </citation>
    <scope>NUCLEOTIDE SEQUENCE</scope>
    <source>
        <strain evidence="1">10succ1</strain>
    </source>
</reference>
<accession>A0A9W6GJT6</accession>
<comment type="caution">
    <text evidence="1">The sequence shown here is derived from an EMBL/GenBank/DDBJ whole genome shotgun (WGS) entry which is preliminary data.</text>
</comment>
<dbReference type="Proteomes" id="UP001144471">
    <property type="component" value="Unassembled WGS sequence"/>
</dbReference>
<organism evidence="1 2">
    <name type="scientific">Propionigenium maris DSM 9537</name>
    <dbReference type="NCBI Taxonomy" id="1123000"/>
    <lineage>
        <taxon>Bacteria</taxon>
        <taxon>Fusobacteriati</taxon>
        <taxon>Fusobacteriota</taxon>
        <taxon>Fusobacteriia</taxon>
        <taxon>Fusobacteriales</taxon>
        <taxon>Fusobacteriaceae</taxon>
        <taxon>Propionigenium</taxon>
    </lineage>
</organism>
<keyword evidence="2" id="KW-1185">Reference proteome</keyword>
<dbReference type="EMBL" id="BSDY01000003">
    <property type="protein sequence ID" value="GLI55199.1"/>
    <property type="molecule type" value="Genomic_DNA"/>
</dbReference>
<protein>
    <submittedName>
        <fullName evidence="1">Uncharacterized protein</fullName>
    </submittedName>
</protein>
<gene>
    <name evidence="1" type="ORF">PM10SUCC1_07140</name>
</gene>
<name>A0A9W6GJT6_9FUSO</name>
<dbReference type="RefSeq" id="WP_281833519.1">
    <property type="nucleotide sequence ID" value="NZ_BSDY01000003.1"/>
</dbReference>